<dbReference type="Proteomes" id="UP000277300">
    <property type="component" value="Unassembled WGS sequence"/>
</dbReference>
<sequence>MTAEDASAQTQPSSPPPHELHEVPPLERRVFDTWKEFHQFMETYARRTFQLFRKRTSTSVKLRNRRMGERAKARQKQSPTESEAAESVSLIPEQYGNYSVTLVCTHSGSFVSRGTGRRSRQDVRATRCNVQVNACLKLVDPRCNRYQVTVTRALLTHNHRVDEETYRQYSNTRVNLPDALLNCVELMRKTGMKPRDVRTYIMENSSCAPTLKDVKNMLQRLRTQEDAALVNTDPPQSQLDDLQPTDQNIDVGAIPTCTLQDKVIREYRSTAAVSVRDETCSAVDPTTQFKVAHAMGNAVATLLAEVPASEFANAFRVMELAEDIVRERLVSVSKTMVTSEEDQSEAVAGLEAGL</sequence>
<evidence type="ECO:0000256" key="1">
    <source>
        <dbReference type="SAM" id="MobiDB-lite"/>
    </source>
</evidence>
<evidence type="ECO:0008006" key="4">
    <source>
        <dbReference type="Google" id="ProtNLM"/>
    </source>
</evidence>
<dbReference type="OrthoDB" id="95705at2759"/>
<feature type="region of interest" description="Disordered" evidence="1">
    <location>
        <begin position="60"/>
        <end position="87"/>
    </location>
</feature>
<evidence type="ECO:0000313" key="3">
    <source>
        <dbReference type="Proteomes" id="UP000277300"/>
    </source>
</evidence>
<evidence type="ECO:0000313" key="2">
    <source>
        <dbReference type="EMBL" id="RLN59109.1"/>
    </source>
</evidence>
<name>A0A3F2RKB3_9STRA</name>
<feature type="non-terminal residue" evidence="2">
    <location>
        <position position="354"/>
    </location>
</feature>
<dbReference type="PANTHER" id="PTHR31569">
    <property type="entry name" value="SWIM-TYPE DOMAIN-CONTAINING PROTEIN"/>
    <property type="match status" value="1"/>
</dbReference>
<accession>A0A3F2RKB3</accession>
<dbReference type="AlphaFoldDB" id="A0A3F2RKB3"/>
<dbReference type="InterPro" id="IPR052579">
    <property type="entry name" value="Zinc_finger_SWIM"/>
</dbReference>
<comment type="caution">
    <text evidence="2">The sequence shown here is derived from an EMBL/GenBank/DDBJ whole genome shotgun (WGS) entry which is preliminary data.</text>
</comment>
<dbReference type="EMBL" id="MBDO02000236">
    <property type="protein sequence ID" value="RLN59109.1"/>
    <property type="molecule type" value="Genomic_DNA"/>
</dbReference>
<proteinExistence type="predicted"/>
<protein>
    <recommendedName>
        <fullName evidence="4">FAR1 domain-containing protein</fullName>
    </recommendedName>
</protein>
<feature type="region of interest" description="Disordered" evidence="1">
    <location>
        <begin position="1"/>
        <end position="25"/>
    </location>
</feature>
<gene>
    <name evidence="2" type="ORF">BBP00_00006667</name>
</gene>
<reference evidence="2 3" key="1">
    <citation type="submission" date="2018-07" db="EMBL/GenBank/DDBJ databases">
        <title>Genome sequencing of oomycete isolates from Chile give support for New Zealand origin for Phytophthora kernoviae and make available the first Nothophytophthora sp. genome.</title>
        <authorList>
            <person name="Studholme D.J."/>
            <person name="Sanfuentes E."/>
            <person name="Panda P."/>
            <person name="Hill R."/>
            <person name="Sambles C."/>
            <person name="Grant M."/>
            <person name="Williams N.M."/>
            <person name="Mcdougal R.L."/>
        </authorList>
    </citation>
    <scope>NUCLEOTIDE SEQUENCE [LARGE SCALE GENOMIC DNA]</scope>
    <source>
        <strain evidence="2">Chile6</strain>
    </source>
</reference>
<organism evidence="2 3">
    <name type="scientific">Phytophthora kernoviae</name>
    <dbReference type="NCBI Taxonomy" id="325452"/>
    <lineage>
        <taxon>Eukaryota</taxon>
        <taxon>Sar</taxon>
        <taxon>Stramenopiles</taxon>
        <taxon>Oomycota</taxon>
        <taxon>Peronosporomycetes</taxon>
        <taxon>Peronosporales</taxon>
        <taxon>Peronosporaceae</taxon>
        <taxon>Phytophthora</taxon>
    </lineage>
</organism>
<dbReference type="PANTHER" id="PTHR31569:SF4">
    <property type="entry name" value="SWIM-TYPE DOMAIN-CONTAINING PROTEIN"/>
    <property type="match status" value="1"/>
</dbReference>